<evidence type="ECO:0000259" key="9">
    <source>
        <dbReference type="SMART" id="SM00415"/>
    </source>
</evidence>
<evidence type="ECO:0000256" key="2">
    <source>
        <dbReference type="ARBA" id="ARBA00023015"/>
    </source>
</evidence>
<sequence length="286" mass="32608">MNPSERYSHNSSPSSQTDFFDEEKQGSPSFISKLEYMLKDTTVSPYISWSPCGEKIVVFDAASFSTKVLARYFKHSNFTSFVRQLNLYGFHKASLDNGACEFSHPIFKRGNEHLFKDIRRKIPSGNDRELQVARAEIEQMSVYVQELRARHRQMEAAIQQKENEKQMIVAEMLESKRRQENLENRLAQMTMILMRACQSIGIGPKPPESESGGRQQVLDNAEPQAKRPRLMVENGHTSNDEPSSITLLESNLHEEILDPLDILAEQSSITRIIENESSSLGSHTEL</sequence>
<dbReference type="AlphaFoldDB" id="A0A7S0E324"/>
<gene>
    <name evidence="10" type="ORF">HPHI1048_LOCUS4442</name>
</gene>
<feature type="domain" description="HSF-type DNA-binding" evidence="9">
    <location>
        <begin position="26"/>
        <end position="121"/>
    </location>
</feature>
<evidence type="ECO:0000256" key="5">
    <source>
        <dbReference type="ARBA" id="ARBA00023242"/>
    </source>
</evidence>
<dbReference type="InterPro" id="IPR036390">
    <property type="entry name" value="WH_DNA-bd_sf"/>
</dbReference>
<feature type="compositionally biased region" description="Polar residues" evidence="8">
    <location>
        <begin position="1"/>
        <end position="18"/>
    </location>
</feature>
<comment type="subcellular location">
    <subcellularLocation>
        <location evidence="1">Nucleus</location>
    </subcellularLocation>
</comment>
<keyword evidence="5" id="KW-0539">Nucleus</keyword>
<dbReference type="PANTHER" id="PTHR10015">
    <property type="entry name" value="HEAT SHOCK TRANSCRIPTION FACTOR"/>
    <property type="match status" value="1"/>
</dbReference>
<evidence type="ECO:0000256" key="8">
    <source>
        <dbReference type="SAM" id="MobiDB-lite"/>
    </source>
</evidence>
<feature type="region of interest" description="Disordered" evidence="8">
    <location>
        <begin position="200"/>
        <end position="243"/>
    </location>
</feature>
<dbReference type="GO" id="GO:0003700">
    <property type="term" value="F:DNA-binding transcription factor activity"/>
    <property type="evidence" value="ECO:0007669"/>
    <property type="project" value="InterPro"/>
</dbReference>
<dbReference type="SUPFAM" id="SSF46785">
    <property type="entry name" value="Winged helix' DNA-binding domain"/>
    <property type="match status" value="1"/>
</dbReference>
<keyword evidence="2" id="KW-0805">Transcription regulation</keyword>
<dbReference type="FunFam" id="1.10.10.10:FF:000027">
    <property type="entry name" value="Heat shock transcription factor 1"/>
    <property type="match status" value="1"/>
</dbReference>
<evidence type="ECO:0000256" key="4">
    <source>
        <dbReference type="ARBA" id="ARBA00023163"/>
    </source>
</evidence>
<dbReference type="PANTHER" id="PTHR10015:SF427">
    <property type="entry name" value="HEAT SHOCK FACTOR PROTEIN"/>
    <property type="match status" value="1"/>
</dbReference>
<dbReference type="InterPro" id="IPR036388">
    <property type="entry name" value="WH-like_DNA-bd_sf"/>
</dbReference>
<reference evidence="10" key="1">
    <citation type="submission" date="2021-01" db="EMBL/GenBank/DDBJ databases">
        <authorList>
            <person name="Corre E."/>
            <person name="Pelletier E."/>
            <person name="Niang G."/>
            <person name="Scheremetjew M."/>
            <person name="Finn R."/>
            <person name="Kale V."/>
            <person name="Holt S."/>
            <person name="Cochrane G."/>
            <person name="Meng A."/>
            <person name="Brown T."/>
            <person name="Cohen L."/>
        </authorList>
    </citation>
    <scope>NUCLEOTIDE SEQUENCE</scope>
    <source>
        <strain evidence="10">CCMP325</strain>
    </source>
</reference>
<dbReference type="GO" id="GO:0005634">
    <property type="term" value="C:nucleus"/>
    <property type="evidence" value="ECO:0007669"/>
    <property type="project" value="UniProtKB-SubCell"/>
</dbReference>
<dbReference type="PRINTS" id="PR00056">
    <property type="entry name" value="HSFDOMAIN"/>
</dbReference>
<dbReference type="SMART" id="SM00415">
    <property type="entry name" value="HSF"/>
    <property type="match status" value="1"/>
</dbReference>
<proteinExistence type="inferred from homology"/>
<evidence type="ECO:0000256" key="7">
    <source>
        <dbReference type="SAM" id="Coils"/>
    </source>
</evidence>
<dbReference type="Gene3D" id="1.10.10.10">
    <property type="entry name" value="Winged helix-like DNA-binding domain superfamily/Winged helix DNA-binding domain"/>
    <property type="match status" value="1"/>
</dbReference>
<dbReference type="InterPro" id="IPR000232">
    <property type="entry name" value="HSF_DNA-bd"/>
</dbReference>
<evidence type="ECO:0000313" key="10">
    <source>
        <dbReference type="EMBL" id="CAD8472906.1"/>
    </source>
</evidence>
<feature type="coiled-coil region" evidence="7">
    <location>
        <begin position="130"/>
        <end position="178"/>
    </location>
</feature>
<comment type="similarity">
    <text evidence="6">Belongs to the HSF family.</text>
</comment>
<dbReference type="Pfam" id="PF00447">
    <property type="entry name" value="HSF_DNA-bind"/>
    <property type="match status" value="1"/>
</dbReference>
<keyword evidence="7" id="KW-0175">Coiled coil</keyword>
<accession>A0A7S0E324</accession>
<organism evidence="10">
    <name type="scientific">Hanusia phi</name>
    <dbReference type="NCBI Taxonomy" id="3032"/>
    <lineage>
        <taxon>Eukaryota</taxon>
        <taxon>Cryptophyceae</taxon>
        <taxon>Pyrenomonadales</taxon>
        <taxon>Geminigeraceae</taxon>
        <taxon>Hanusia</taxon>
    </lineage>
</organism>
<evidence type="ECO:0000256" key="3">
    <source>
        <dbReference type="ARBA" id="ARBA00023125"/>
    </source>
</evidence>
<name>A0A7S0E324_9CRYP</name>
<evidence type="ECO:0000256" key="6">
    <source>
        <dbReference type="RuleBase" id="RU004020"/>
    </source>
</evidence>
<evidence type="ECO:0000256" key="1">
    <source>
        <dbReference type="ARBA" id="ARBA00004123"/>
    </source>
</evidence>
<protein>
    <recommendedName>
        <fullName evidence="9">HSF-type DNA-binding domain-containing protein</fullName>
    </recommendedName>
</protein>
<dbReference type="EMBL" id="HBEO01006282">
    <property type="protein sequence ID" value="CAD8472906.1"/>
    <property type="molecule type" value="Transcribed_RNA"/>
</dbReference>
<keyword evidence="3" id="KW-0238">DNA-binding</keyword>
<feature type="region of interest" description="Disordered" evidence="8">
    <location>
        <begin position="1"/>
        <end position="23"/>
    </location>
</feature>
<keyword evidence="4" id="KW-0804">Transcription</keyword>
<dbReference type="GO" id="GO:0043565">
    <property type="term" value="F:sequence-specific DNA binding"/>
    <property type="evidence" value="ECO:0007669"/>
    <property type="project" value="InterPro"/>
</dbReference>